<dbReference type="RefSeq" id="WP_148689735.1">
    <property type="nucleotide sequence ID" value="NZ_LT671858.1"/>
</dbReference>
<dbReference type="GO" id="GO:0016874">
    <property type="term" value="F:ligase activity"/>
    <property type="evidence" value="ECO:0007669"/>
    <property type="project" value="UniProtKB-KW"/>
</dbReference>
<dbReference type="SUPFAM" id="SSF55144">
    <property type="entry name" value="LigT-like"/>
    <property type="match status" value="1"/>
</dbReference>
<comment type="function">
    <text evidence="2">Hydrolyzes RNA 2',3'-cyclic phosphodiester to an RNA 2'-phosphomonoester.</text>
</comment>
<comment type="similarity">
    <text evidence="2">Belongs to the 2H phosphoesterase superfamily. ThpR family.</text>
</comment>
<dbReference type="EMBL" id="LT671858">
    <property type="protein sequence ID" value="SIM59870.1"/>
    <property type="molecule type" value="Genomic_DNA"/>
</dbReference>
<evidence type="ECO:0000256" key="2">
    <source>
        <dbReference type="HAMAP-Rule" id="MF_01940"/>
    </source>
</evidence>
<dbReference type="Proteomes" id="UP000195607">
    <property type="component" value="Chromosome I"/>
</dbReference>
<dbReference type="AlphaFoldDB" id="A0A1N5UGU9"/>
<feature type="domain" description="Phosphoesterase HXTX" evidence="3">
    <location>
        <begin position="14"/>
        <end position="86"/>
    </location>
</feature>
<dbReference type="PANTHER" id="PTHR35561:SF1">
    <property type="entry name" value="RNA 2',3'-CYCLIC PHOSPHODIESTERASE"/>
    <property type="match status" value="1"/>
</dbReference>
<dbReference type="GO" id="GO:0004113">
    <property type="term" value="F:2',3'-cyclic-nucleotide 3'-phosphodiesterase activity"/>
    <property type="evidence" value="ECO:0007669"/>
    <property type="project" value="InterPro"/>
</dbReference>
<sequence>MRSFIGSPIENSEDFSKLLESLSFHREINPVPVNNLHLTYLFLSDINDSKKNIAIKRLQQLKFRALTCKVNSLKTLPERSTPRVIVVVLDCPELSDISNALKETFSVNINRTQSFLPHITVGRYRKHSNPISLESVKLDISAVKLRQICLYKSTLTESGSIYEKLYCKEPV</sequence>
<dbReference type="GO" id="GO:0008664">
    <property type="term" value="F:RNA 2',3'-cyclic 3'-phosphodiesterase activity"/>
    <property type="evidence" value="ECO:0007669"/>
    <property type="project" value="UniProtKB-EC"/>
</dbReference>
<feature type="short sequence motif" description="HXTX 1" evidence="2">
    <location>
        <begin position="37"/>
        <end position="40"/>
    </location>
</feature>
<evidence type="ECO:0000256" key="1">
    <source>
        <dbReference type="ARBA" id="ARBA00022801"/>
    </source>
</evidence>
<dbReference type="InterPro" id="IPR004175">
    <property type="entry name" value="RNA_CPDase"/>
</dbReference>
<evidence type="ECO:0000259" key="3">
    <source>
        <dbReference type="Pfam" id="PF02834"/>
    </source>
</evidence>
<dbReference type="NCBIfam" id="TIGR02258">
    <property type="entry name" value="2_5_ligase"/>
    <property type="match status" value="1"/>
</dbReference>
<keyword evidence="1 2" id="KW-0378">Hydrolase</keyword>
<dbReference type="InterPro" id="IPR014051">
    <property type="entry name" value="Phosphoesterase_HXTX"/>
</dbReference>
<accession>A0A1N5UGU9</accession>
<dbReference type="GeneID" id="41588224"/>
<feature type="active site" description="Proton donor" evidence="2">
    <location>
        <position position="37"/>
    </location>
</feature>
<feature type="active site" description="Proton acceptor" evidence="2">
    <location>
        <position position="118"/>
    </location>
</feature>
<organism evidence="4 5">
    <name type="scientific">Cuniculiplasma divulgatum</name>
    <dbReference type="NCBI Taxonomy" id="1673428"/>
    <lineage>
        <taxon>Archaea</taxon>
        <taxon>Methanobacteriati</taxon>
        <taxon>Thermoplasmatota</taxon>
        <taxon>Thermoplasmata</taxon>
        <taxon>Thermoplasmatales</taxon>
        <taxon>Cuniculiplasmataceae</taxon>
        <taxon>Cuniculiplasma</taxon>
    </lineage>
</organism>
<dbReference type="HAMAP" id="MF_01940">
    <property type="entry name" value="RNA_CPDase"/>
    <property type="match status" value="1"/>
</dbReference>
<evidence type="ECO:0000313" key="5">
    <source>
        <dbReference type="Proteomes" id="UP000195607"/>
    </source>
</evidence>
<dbReference type="Gene3D" id="3.90.1140.10">
    <property type="entry name" value="Cyclic phosphodiesterase"/>
    <property type="match status" value="1"/>
</dbReference>
<dbReference type="InterPro" id="IPR009097">
    <property type="entry name" value="Cyclic_Pdiesterase"/>
</dbReference>
<gene>
    <name evidence="4" type="ORF">CSP5_0956</name>
</gene>
<dbReference type="PANTHER" id="PTHR35561">
    <property type="entry name" value="RNA 2',3'-CYCLIC PHOSPHODIESTERASE"/>
    <property type="match status" value="1"/>
</dbReference>
<proteinExistence type="inferred from homology"/>
<dbReference type="Pfam" id="PF02834">
    <property type="entry name" value="LigT_PEase"/>
    <property type="match status" value="1"/>
</dbReference>
<keyword evidence="4" id="KW-0436">Ligase</keyword>
<protein>
    <recommendedName>
        <fullName evidence="2">RNA 2',3'-cyclic phosphodiesterase</fullName>
        <shortName evidence="2">RNA 2',3'-CPDase</shortName>
        <ecNumber evidence="2">3.1.4.58</ecNumber>
    </recommendedName>
</protein>
<reference evidence="4 5" key="1">
    <citation type="submission" date="2016-04" db="EMBL/GenBank/DDBJ databases">
        <authorList>
            <person name="Evans L.H."/>
            <person name="Alamgir A."/>
            <person name="Owens N."/>
            <person name="Weber N.D."/>
            <person name="Virtaneva K."/>
            <person name="Barbian K."/>
            <person name="Babar A."/>
            <person name="Rosenke K."/>
        </authorList>
    </citation>
    <scope>NUCLEOTIDE SEQUENCE [LARGE SCALE GENOMIC DNA]</scope>
    <source>
        <strain evidence="5">S5(T) (JCM 30642 \VKM B-2941)</strain>
    </source>
</reference>
<evidence type="ECO:0000313" key="4">
    <source>
        <dbReference type="EMBL" id="SIM59870.1"/>
    </source>
</evidence>
<comment type="catalytic activity">
    <reaction evidence="2">
        <text>a 3'-end 2',3'-cyclophospho-ribonucleotide-RNA + H2O = a 3'-end 2'-phospho-ribonucleotide-RNA + H(+)</text>
        <dbReference type="Rhea" id="RHEA:11828"/>
        <dbReference type="Rhea" id="RHEA-COMP:10464"/>
        <dbReference type="Rhea" id="RHEA-COMP:17353"/>
        <dbReference type="ChEBI" id="CHEBI:15377"/>
        <dbReference type="ChEBI" id="CHEBI:15378"/>
        <dbReference type="ChEBI" id="CHEBI:83064"/>
        <dbReference type="ChEBI" id="CHEBI:173113"/>
        <dbReference type="EC" id="3.1.4.58"/>
    </reaction>
</comment>
<feature type="short sequence motif" description="HXTX 2" evidence="2">
    <location>
        <begin position="118"/>
        <end position="121"/>
    </location>
</feature>
<dbReference type="EC" id="3.1.4.58" evidence="2"/>
<name>A0A1N5UGU9_9ARCH</name>